<dbReference type="GO" id="GO:0006541">
    <property type="term" value="P:glutamine metabolic process"/>
    <property type="evidence" value="ECO:0007669"/>
    <property type="project" value="TreeGrafter"/>
</dbReference>
<evidence type="ECO:0000256" key="9">
    <source>
        <dbReference type="ARBA" id="ARBA00022842"/>
    </source>
</evidence>
<dbReference type="PROSITE" id="PS51855">
    <property type="entry name" value="MGS"/>
    <property type="match status" value="1"/>
</dbReference>
<evidence type="ECO:0000256" key="10">
    <source>
        <dbReference type="ARBA" id="ARBA00022975"/>
    </source>
</evidence>
<dbReference type="CDD" id="cd01424">
    <property type="entry name" value="MGS_CPS_II"/>
    <property type="match status" value="1"/>
</dbReference>
<dbReference type="InterPro" id="IPR036914">
    <property type="entry name" value="MGS-like_dom_sf"/>
</dbReference>
<keyword evidence="11" id="KW-0464">Manganese</keyword>
<comment type="similarity">
    <text evidence="2">Belongs to the CarB family.</text>
</comment>
<dbReference type="Gene3D" id="3.40.50.1380">
    <property type="entry name" value="Methylglyoxal synthase-like domain"/>
    <property type="match status" value="1"/>
</dbReference>
<evidence type="ECO:0000259" key="14">
    <source>
        <dbReference type="PROSITE" id="PS50975"/>
    </source>
</evidence>
<proteinExistence type="inferred from homology"/>
<evidence type="ECO:0000256" key="12">
    <source>
        <dbReference type="ARBA" id="ARBA00047359"/>
    </source>
</evidence>
<dbReference type="PROSITE" id="PS50975">
    <property type="entry name" value="ATP_GRASP"/>
    <property type="match status" value="1"/>
</dbReference>
<keyword evidence="3" id="KW-0055">Arginine biosynthesis</keyword>
<evidence type="ECO:0000256" key="8">
    <source>
        <dbReference type="ARBA" id="ARBA00022840"/>
    </source>
</evidence>
<feature type="domain" description="MGS-like" evidence="15">
    <location>
        <begin position="212"/>
        <end position="360"/>
    </location>
</feature>
<comment type="catalytic activity">
    <reaction evidence="12">
        <text>hydrogencarbonate + NH4(+) + 2 ATP = carbamoyl phosphate + 2 ADP + phosphate + 2 H(+)</text>
        <dbReference type="Rhea" id="RHEA:18029"/>
        <dbReference type="ChEBI" id="CHEBI:15378"/>
        <dbReference type="ChEBI" id="CHEBI:17544"/>
        <dbReference type="ChEBI" id="CHEBI:28938"/>
        <dbReference type="ChEBI" id="CHEBI:30616"/>
        <dbReference type="ChEBI" id="CHEBI:43474"/>
        <dbReference type="ChEBI" id="CHEBI:58228"/>
        <dbReference type="ChEBI" id="CHEBI:456216"/>
        <dbReference type="EC" id="6.3.4.16"/>
    </reaction>
</comment>
<keyword evidence="7 13" id="KW-0547">Nucleotide-binding</keyword>
<keyword evidence="10" id="KW-0665">Pyrimidine biosynthesis</keyword>
<dbReference type="AlphaFoldDB" id="A0AAP2ARQ3"/>
<organism evidence="16 17">
    <name type="scientific">Rhodococcus hoagii</name>
    <name type="common">Corynebacterium equii</name>
    <dbReference type="NCBI Taxonomy" id="43767"/>
    <lineage>
        <taxon>Bacteria</taxon>
        <taxon>Bacillati</taxon>
        <taxon>Actinomycetota</taxon>
        <taxon>Actinomycetes</taxon>
        <taxon>Mycobacteriales</taxon>
        <taxon>Nocardiaceae</taxon>
        <taxon>Prescottella</taxon>
    </lineage>
</organism>
<dbReference type="InterPro" id="IPR011607">
    <property type="entry name" value="MGS-like_dom"/>
</dbReference>
<evidence type="ECO:0000259" key="15">
    <source>
        <dbReference type="PROSITE" id="PS51855"/>
    </source>
</evidence>
<keyword evidence="5" id="KW-0028">Amino-acid biosynthesis</keyword>
<sequence length="360" mass="38079">ATEISDDRPVLVDRFLEDAVEIDVDALCDGTEVYLGGVMEHIEEAGIHSGDSACALPPITLGRADLENVRRSTEALAKGIGVKGLLNVQYALKDDILYVLEANPRASRTVPFVSKATAVQLAKACARVMLGESIADLRAGGILPAEGDGGHAPIDAPVAVKEAVLPFNRFRRADGTGIDTLLSPEMKSTGEVMGIDADFGTAFAKSQTAAYGSLPTSGSVFVSVANKDKRSLIFPVKRLADLGFRILATEGTADVLRRNGITCEEVHKQSGENLPEGARTIVDQIKDGEVDMVINTPYGNSGPRVDGYEIRSAAVSKSVPCITTVQGASAAVQGIEAAIRGDIGVQSLQELHTRLRDQQQ</sequence>
<evidence type="ECO:0000256" key="1">
    <source>
        <dbReference type="ARBA" id="ARBA00005077"/>
    </source>
</evidence>
<dbReference type="PANTHER" id="PTHR11405">
    <property type="entry name" value="CARBAMOYLTRANSFERASE FAMILY MEMBER"/>
    <property type="match status" value="1"/>
</dbReference>
<dbReference type="SUPFAM" id="SSF52335">
    <property type="entry name" value="Methylglyoxal synthase-like"/>
    <property type="match status" value="1"/>
</dbReference>
<evidence type="ECO:0000256" key="6">
    <source>
        <dbReference type="ARBA" id="ARBA00022723"/>
    </source>
</evidence>
<evidence type="ECO:0000256" key="5">
    <source>
        <dbReference type="ARBA" id="ARBA00022605"/>
    </source>
</evidence>
<dbReference type="EC" id="6.3.5.5" evidence="16"/>
<dbReference type="Pfam" id="PF02786">
    <property type="entry name" value="CPSase_L_D2"/>
    <property type="match status" value="1"/>
</dbReference>
<evidence type="ECO:0000313" key="16">
    <source>
        <dbReference type="EMBL" id="MBM4629849.1"/>
    </source>
</evidence>
<dbReference type="PANTHER" id="PTHR11405:SF53">
    <property type="entry name" value="CARBAMOYL-PHOSPHATE SYNTHASE [AMMONIA], MITOCHONDRIAL"/>
    <property type="match status" value="1"/>
</dbReference>
<reference evidence="16" key="1">
    <citation type="submission" date="2019-11" db="EMBL/GenBank/DDBJ databases">
        <title>Spread of Macrolides and rifampicin resistant Rhodococcus equi in clinical isolates in the USA.</title>
        <authorList>
            <person name="Alvarez-Narvaez S."/>
            <person name="Huber L."/>
            <person name="Cohen N.D."/>
            <person name="Slovis N."/>
            <person name="Greiter M."/>
            <person name="Giguere S."/>
            <person name="Hart K."/>
        </authorList>
    </citation>
    <scope>NUCLEOTIDE SEQUENCE</scope>
    <source>
        <strain evidence="16">Lh_38</strain>
    </source>
</reference>
<comment type="caution">
    <text evidence="16">The sequence shown here is derived from an EMBL/GenBank/DDBJ whole genome shotgun (WGS) entry which is preliminary data.</text>
</comment>
<feature type="non-terminal residue" evidence="16">
    <location>
        <position position="1"/>
    </location>
</feature>
<keyword evidence="9" id="KW-0460">Magnesium</keyword>
<dbReference type="PROSITE" id="PS00867">
    <property type="entry name" value="CPSASE_2"/>
    <property type="match status" value="1"/>
</dbReference>
<dbReference type="SMART" id="SM00851">
    <property type="entry name" value="MGS"/>
    <property type="match status" value="1"/>
</dbReference>
<evidence type="ECO:0000256" key="7">
    <source>
        <dbReference type="ARBA" id="ARBA00022741"/>
    </source>
</evidence>
<dbReference type="FunFam" id="3.30.470.20:FF:000014">
    <property type="entry name" value="Carbamoyl-phosphate synthase large chain"/>
    <property type="match status" value="1"/>
</dbReference>
<dbReference type="PRINTS" id="PR00098">
    <property type="entry name" value="CPSASE"/>
</dbReference>
<dbReference type="GO" id="GO:0004088">
    <property type="term" value="F:carbamoyl-phosphate synthase (glutamine-hydrolyzing) activity"/>
    <property type="evidence" value="ECO:0007669"/>
    <property type="project" value="UniProtKB-EC"/>
</dbReference>
<dbReference type="InterPro" id="IPR011761">
    <property type="entry name" value="ATP-grasp"/>
</dbReference>
<evidence type="ECO:0000256" key="11">
    <source>
        <dbReference type="ARBA" id="ARBA00023211"/>
    </source>
</evidence>
<dbReference type="Gene3D" id="3.30.470.20">
    <property type="entry name" value="ATP-grasp fold, B domain"/>
    <property type="match status" value="1"/>
</dbReference>
<dbReference type="GO" id="GO:0046872">
    <property type="term" value="F:metal ion binding"/>
    <property type="evidence" value="ECO:0007669"/>
    <property type="project" value="UniProtKB-KW"/>
</dbReference>
<comment type="pathway">
    <text evidence="1">Amino-acid biosynthesis; L-arginine biosynthesis; carbamoyl phosphate from bicarbonate: step 1/1.</text>
</comment>
<keyword evidence="8 13" id="KW-0067">ATP-binding</keyword>
<dbReference type="SUPFAM" id="SSF56059">
    <property type="entry name" value="Glutathione synthetase ATP-binding domain-like"/>
    <property type="match status" value="1"/>
</dbReference>
<dbReference type="EMBL" id="WUXD01000077">
    <property type="protein sequence ID" value="MBM4629849.1"/>
    <property type="molecule type" value="Genomic_DNA"/>
</dbReference>
<dbReference type="GO" id="GO:0006526">
    <property type="term" value="P:L-arginine biosynthetic process"/>
    <property type="evidence" value="ECO:0007669"/>
    <property type="project" value="UniProtKB-KW"/>
</dbReference>
<protein>
    <submittedName>
        <fullName evidence="16">Carbamoyl phosphate synthase large subunit</fullName>
        <ecNumber evidence="16">6.3.5.5</ecNumber>
    </submittedName>
</protein>
<dbReference type="InterPro" id="IPR005483">
    <property type="entry name" value="CPSase_dom"/>
</dbReference>
<evidence type="ECO:0000256" key="4">
    <source>
        <dbReference type="ARBA" id="ARBA00022598"/>
    </source>
</evidence>
<dbReference type="GO" id="GO:0005737">
    <property type="term" value="C:cytoplasm"/>
    <property type="evidence" value="ECO:0007669"/>
    <property type="project" value="TreeGrafter"/>
</dbReference>
<gene>
    <name evidence="16" type="primary">carB</name>
    <name evidence="16" type="ORF">GS453_24675</name>
</gene>
<feature type="domain" description="ATP-grasp" evidence="14">
    <location>
        <begin position="7"/>
        <end position="130"/>
    </location>
</feature>
<accession>A0AAP2ARQ3</accession>
<evidence type="ECO:0000256" key="3">
    <source>
        <dbReference type="ARBA" id="ARBA00022571"/>
    </source>
</evidence>
<dbReference type="InterPro" id="IPR033937">
    <property type="entry name" value="MGS_CPS_CarB"/>
</dbReference>
<dbReference type="GO" id="GO:0004087">
    <property type="term" value="F:carbamoyl-phosphate synthase (ammonia) activity"/>
    <property type="evidence" value="ECO:0007669"/>
    <property type="project" value="UniProtKB-EC"/>
</dbReference>
<dbReference type="GO" id="GO:0006221">
    <property type="term" value="P:pyrimidine nucleotide biosynthetic process"/>
    <property type="evidence" value="ECO:0007669"/>
    <property type="project" value="UniProtKB-KW"/>
</dbReference>
<name>A0AAP2ARQ3_RHOHA</name>
<dbReference type="Pfam" id="PF02142">
    <property type="entry name" value="MGS"/>
    <property type="match status" value="1"/>
</dbReference>
<evidence type="ECO:0000256" key="13">
    <source>
        <dbReference type="PROSITE-ProRule" id="PRU00409"/>
    </source>
</evidence>
<keyword evidence="6" id="KW-0479">Metal-binding</keyword>
<evidence type="ECO:0000313" key="17">
    <source>
        <dbReference type="Proteomes" id="UP000738270"/>
    </source>
</evidence>
<keyword evidence="4 16" id="KW-0436">Ligase</keyword>
<dbReference type="InterPro" id="IPR005479">
    <property type="entry name" value="CPAse_ATP-bd"/>
</dbReference>
<dbReference type="Proteomes" id="UP000738270">
    <property type="component" value="Unassembled WGS sequence"/>
</dbReference>
<evidence type="ECO:0000256" key="2">
    <source>
        <dbReference type="ARBA" id="ARBA00009799"/>
    </source>
</evidence>
<dbReference type="GO" id="GO:0005524">
    <property type="term" value="F:ATP binding"/>
    <property type="evidence" value="ECO:0007669"/>
    <property type="project" value="UniProtKB-UniRule"/>
</dbReference>